<organism evidence="2 3">
    <name type="scientific">Musa troglodytarum</name>
    <name type="common">fe'i banana</name>
    <dbReference type="NCBI Taxonomy" id="320322"/>
    <lineage>
        <taxon>Eukaryota</taxon>
        <taxon>Viridiplantae</taxon>
        <taxon>Streptophyta</taxon>
        <taxon>Embryophyta</taxon>
        <taxon>Tracheophyta</taxon>
        <taxon>Spermatophyta</taxon>
        <taxon>Magnoliopsida</taxon>
        <taxon>Liliopsida</taxon>
        <taxon>Zingiberales</taxon>
        <taxon>Musaceae</taxon>
        <taxon>Musa</taxon>
    </lineage>
</organism>
<feature type="domain" description="F-box" evidence="1">
    <location>
        <begin position="19"/>
        <end position="59"/>
    </location>
</feature>
<accession>A0A9E7KHZ1</accession>
<evidence type="ECO:0000313" key="2">
    <source>
        <dbReference type="EMBL" id="URE16205.1"/>
    </source>
</evidence>
<dbReference type="EMBL" id="CP097509">
    <property type="protein sequence ID" value="URE16205.1"/>
    <property type="molecule type" value="Genomic_DNA"/>
</dbReference>
<dbReference type="SUPFAM" id="SSF81383">
    <property type="entry name" value="F-box domain"/>
    <property type="match status" value="1"/>
</dbReference>
<dbReference type="PANTHER" id="PTHR35546:SF130">
    <property type="entry name" value="EXPRESSED PROTEIN"/>
    <property type="match status" value="1"/>
</dbReference>
<reference evidence="2" key="1">
    <citation type="submission" date="2022-05" db="EMBL/GenBank/DDBJ databases">
        <title>The Musa troglodytarum L. genome provides insights into the mechanism of non-climacteric behaviour and enrichment of carotenoids.</title>
        <authorList>
            <person name="Wang J."/>
        </authorList>
    </citation>
    <scope>NUCLEOTIDE SEQUENCE</scope>
    <source>
        <tissue evidence="2">Leaf</tissue>
    </source>
</reference>
<dbReference type="Proteomes" id="UP001055439">
    <property type="component" value="Chromosome 7"/>
</dbReference>
<evidence type="ECO:0000313" key="3">
    <source>
        <dbReference type="Proteomes" id="UP001055439"/>
    </source>
</evidence>
<dbReference type="AlphaFoldDB" id="A0A9E7KHZ1"/>
<dbReference type="Gene3D" id="1.20.1280.50">
    <property type="match status" value="1"/>
</dbReference>
<sequence length="409" mass="46978">MHKKMAERTKDDGPSVDALPDHLLHEMLFRLPVKSACRFRCVSKAWRSFFANRGPYMAAQRRSPMYGFFYRRPTNRSWNYAPVYPFKDQHFDLAHLIAHLPNHPNLTLLDSCNGLLLLTCGSDADFNSMIVCNPANKTSWVIVSLNATPTQLEPLMRGRFVGPRLLFDRHAGLPFMCFLFFEDGRIRGLLPWSQMRRSQKELLRCESNACFSVWCNQSEGRHHSADHELMAADATVTNESWNAYSIDHLEDQGVVYFIPDKSSAGRLRRVMGKCGGFLHGALCDEWELRVWINVAEAGQPVWKMKHTSRCQTLIKRHKESHRRRRHDDDDLAYAVLPLGFHPDFDIIFLQIEWRIYSLHLGSGAMEELGGERGANPSGETFSFCPFTWDPLASVGDRKLHRGRLVEWGA</sequence>
<dbReference type="PANTHER" id="PTHR35546">
    <property type="entry name" value="F-BOX PROTEIN INTERACTION DOMAIN PROTEIN-RELATED"/>
    <property type="match status" value="1"/>
</dbReference>
<dbReference type="Pfam" id="PF00646">
    <property type="entry name" value="F-box"/>
    <property type="match status" value="1"/>
</dbReference>
<protein>
    <recommendedName>
        <fullName evidence="1">F-box domain-containing protein</fullName>
    </recommendedName>
</protein>
<evidence type="ECO:0000259" key="1">
    <source>
        <dbReference type="SMART" id="SM00256"/>
    </source>
</evidence>
<dbReference type="SMART" id="SM00256">
    <property type="entry name" value="FBOX"/>
    <property type="match status" value="1"/>
</dbReference>
<dbReference type="InterPro" id="IPR055290">
    <property type="entry name" value="At3g26010-like"/>
</dbReference>
<gene>
    <name evidence="2" type="ORF">MUK42_10762</name>
</gene>
<dbReference type="OrthoDB" id="682963at2759"/>
<dbReference type="InterPro" id="IPR001810">
    <property type="entry name" value="F-box_dom"/>
</dbReference>
<name>A0A9E7KHZ1_9LILI</name>
<keyword evidence="3" id="KW-1185">Reference proteome</keyword>
<dbReference type="InterPro" id="IPR036047">
    <property type="entry name" value="F-box-like_dom_sf"/>
</dbReference>
<proteinExistence type="predicted"/>